<organism evidence="1 2">
    <name type="scientific">Corynebacterium felinum</name>
    <dbReference type="NCBI Taxonomy" id="131318"/>
    <lineage>
        <taxon>Bacteria</taxon>
        <taxon>Bacillati</taxon>
        <taxon>Actinomycetota</taxon>
        <taxon>Actinomycetes</taxon>
        <taxon>Mycobacteriales</taxon>
        <taxon>Corynebacteriaceae</taxon>
        <taxon>Corynebacterium</taxon>
    </lineage>
</organism>
<reference evidence="1 2" key="1">
    <citation type="submission" date="2023-07" db="EMBL/GenBank/DDBJ databases">
        <title>Sequencing the genomes of 1000 actinobacteria strains.</title>
        <authorList>
            <person name="Klenk H.-P."/>
        </authorList>
    </citation>
    <scope>NUCLEOTIDE SEQUENCE [LARGE SCALE GENOMIC DNA]</scope>
    <source>
        <strain evidence="1 2">DSM 44508</strain>
    </source>
</reference>
<gene>
    <name evidence="1" type="ORF">J2S37_000870</name>
</gene>
<evidence type="ECO:0000313" key="2">
    <source>
        <dbReference type="Proteomes" id="UP001183619"/>
    </source>
</evidence>
<evidence type="ECO:0008006" key="3">
    <source>
        <dbReference type="Google" id="ProtNLM"/>
    </source>
</evidence>
<name>A0ABU2B6U1_9CORY</name>
<dbReference type="Proteomes" id="UP001183619">
    <property type="component" value="Unassembled WGS sequence"/>
</dbReference>
<keyword evidence="2" id="KW-1185">Reference proteome</keyword>
<sequence>MLSVHLLAAIETKLAFLLCVREIQGPSGSELLVYSARNHVFNCVQYLCRTRCVMNGVRWGVDKHRVVVGLWLSGAHS</sequence>
<accession>A0ABU2B6U1</accession>
<proteinExistence type="predicted"/>
<protein>
    <recommendedName>
        <fullName evidence="3">Secreted protein</fullName>
    </recommendedName>
</protein>
<dbReference type="EMBL" id="JAVDYF010000001">
    <property type="protein sequence ID" value="MDR7354332.1"/>
    <property type="molecule type" value="Genomic_DNA"/>
</dbReference>
<comment type="caution">
    <text evidence="1">The sequence shown here is derived from an EMBL/GenBank/DDBJ whole genome shotgun (WGS) entry which is preliminary data.</text>
</comment>
<evidence type="ECO:0000313" key="1">
    <source>
        <dbReference type="EMBL" id="MDR7354332.1"/>
    </source>
</evidence>